<organism evidence="2 3">
    <name type="scientific">Anaerococcus vaginalis</name>
    <dbReference type="NCBI Taxonomy" id="33037"/>
    <lineage>
        <taxon>Bacteria</taxon>
        <taxon>Bacillati</taxon>
        <taxon>Bacillota</taxon>
        <taxon>Tissierellia</taxon>
        <taxon>Tissierellales</taxon>
        <taxon>Peptoniphilaceae</taxon>
        <taxon>Anaerococcus</taxon>
    </lineage>
</organism>
<dbReference type="EMBL" id="CP066014">
    <property type="protein sequence ID" value="QQB62316.1"/>
    <property type="molecule type" value="Genomic_DNA"/>
</dbReference>
<reference evidence="2 3" key="1">
    <citation type="submission" date="2020-12" db="EMBL/GenBank/DDBJ databases">
        <title>FDA dAtabase for Regulatory Grade micrObial Sequences (FDA-ARGOS): Supporting development and validation of Infectious Disease Dx tests.</title>
        <authorList>
            <person name="Sproer C."/>
            <person name="Gronow S."/>
            <person name="Severitt S."/>
            <person name="Schroder I."/>
            <person name="Tallon L."/>
            <person name="Sadzewicz L."/>
            <person name="Zhao X."/>
            <person name="Boylan J."/>
            <person name="Ott S."/>
            <person name="Bowen H."/>
            <person name="Vavikolanu K."/>
            <person name="Mehta A."/>
            <person name="Aluvathingal J."/>
            <person name="Nadendla S."/>
            <person name="Lowell S."/>
            <person name="Myers T."/>
            <person name="Yan Y."/>
            <person name="Sichtig H."/>
        </authorList>
    </citation>
    <scope>NUCLEOTIDE SEQUENCE [LARGE SCALE GENOMIC DNA]</scope>
    <source>
        <strain evidence="2 3">FDAARGOS_988</strain>
    </source>
</reference>
<keyword evidence="1" id="KW-0175">Coiled coil</keyword>
<dbReference type="Proteomes" id="UP000595276">
    <property type="component" value="Chromosome"/>
</dbReference>
<dbReference type="RefSeq" id="WP_004838239.1">
    <property type="nucleotide sequence ID" value="NZ_CP066014.1"/>
</dbReference>
<evidence type="ECO:0000313" key="2">
    <source>
        <dbReference type="EMBL" id="QQB62316.1"/>
    </source>
</evidence>
<proteinExistence type="predicted"/>
<feature type="coiled-coil region" evidence="1">
    <location>
        <begin position="6"/>
        <end position="49"/>
    </location>
</feature>
<dbReference type="GeneID" id="79021535"/>
<protein>
    <submittedName>
        <fullName evidence="2">Uncharacterized protein</fullName>
    </submittedName>
</protein>
<evidence type="ECO:0000313" key="3">
    <source>
        <dbReference type="Proteomes" id="UP000595276"/>
    </source>
</evidence>
<sequence>MFFKINKDKKNEEKILLDECKNLVEKNDIDSAINKLEKYIEENKKLGKVFTYLMELYNKQLSEARLNGEDEKIKFNLDRIDKLMQKSKDIVRGR</sequence>
<gene>
    <name evidence="2" type="ORF">I6H45_02250</name>
</gene>
<evidence type="ECO:0000256" key="1">
    <source>
        <dbReference type="SAM" id="Coils"/>
    </source>
</evidence>
<name>A0A7T4F206_9FIRM</name>
<dbReference type="KEGG" id="avg:I6H45_02250"/>
<accession>A0A7T4F206</accession>
<dbReference type="AlphaFoldDB" id="A0A7T4F206"/>